<dbReference type="NCBIfam" id="TIGR00527">
    <property type="entry name" value="gcvH"/>
    <property type="match status" value="1"/>
</dbReference>
<dbReference type="PANTHER" id="PTHR11715">
    <property type="entry name" value="GLYCINE CLEAVAGE SYSTEM H PROTEIN"/>
    <property type="match status" value="1"/>
</dbReference>
<dbReference type="EMBL" id="AUZX01000813">
    <property type="protein sequence ID" value="EQD80259.1"/>
    <property type="molecule type" value="Genomic_DNA"/>
</dbReference>
<dbReference type="GO" id="GO:0005960">
    <property type="term" value="C:glycine cleavage complex"/>
    <property type="evidence" value="ECO:0007669"/>
    <property type="project" value="InterPro"/>
</dbReference>
<dbReference type="InterPro" id="IPR017453">
    <property type="entry name" value="GCV_H_sub"/>
</dbReference>
<reference evidence="4" key="2">
    <citation type="journal article" date="2014" name="ISME J.">
        <title>Microbial stratification in low pH oxic and suboxic macroscopic growths along an acid mine drainage.</title>
        <authorList>
            <person name="Mendez-Garcia C."/>
            <person name="Mesa V."/>
            <person name="Sprenger R.R."/>
            <person name="Richter M."/>
            <person name="Diez M.S."/>
            <person name="Solano J."/>
            <person name="Bargiela R."/>
            <person name="Golyshina O.V."/>
            <person name="Manteca A."/>
            <person name="Ramos J.L."/>
            <person name="Gallego J.R."/>
            <person name="Llorente I."/>
            <person name="Martins Dos Santos V.A."/>
            <person name="Jensen O.N."/>
            <person name="Pelaez A.I."/>
            <person name="Sanchez J."/>
            <person name="Ferrer M."/>
        </authorList>
    </citation>
    <scope>NUCLEOTIDE SEQUENCE</scope>
</reference>
<evidence type="ECO:0000313" key="4">
    <source>
        <dbReference type="EMBL" id="EQD80259.1"/>
    </source>
</evidence>
<proteinExistence type="inferred from homology"/>
<sequence>MPELDSYRFSKTHEWVRPEPPGEALVGITDHAQAQLGDVIFLELPPAGTRMVAGDRLGAIESVKAASDLYCPVSGEVVEVNPAVGSTPELVNQDPYQSGWLLRVRLEGDLPADL</sequence>
<evidence type="ECO:0000256" key="1">
    <source>
        <dbReference type="ARBA" id="ARBA00009249"/>
    </source>
</evidence>
<dbReference type="GO" id="GO:0005829">
    <property type="term" value="C:cytosol"/>
    <property type="evidence" value="ECO:0007669"/>
    <property type="project" value="TreeGrafter"/>
</dbReference>
<dbReference type="GO" id="GO:0009249">
    <property type="term" value="P:protein lipoylation"/>
    <property type="evidence" value="ECO:0007669"/>
    <property type="project" value="TreeGrafter"/>
</dbReference>
<dbReference type="InterPro" id="IPR002930">
    <property type="entry name" value="GCV_H"/>
</dbReference>
<keyword evidence="2" id="KW-0450">Lipoyl</keyword>
<comment type="similarity">
    <text evidence="1">Belongs to the GcvH family.</text>
</comment>
<dbReference type="AlphaFoldDB" id="T1DG10"/>
<organism evidence="4">
    <name type="scientific">mine drainage metagenome</name>
    <dbReference type="NCBI Taxonomy" id="410659"/>
    <lineage>
        <taxon>unclassified sequences</taxon>
        <taxon>metagenomes</taxon>
        <taxon>ecological metagenomes</taxon>
    </lineage>
</organism>
<dbReference type="Pfam" id="PF01597">
    <property type="entry name" value="GCV_H"/>
    <property type="match status" value="1"/>
</dbReference>
<dbReference type="PANTHER" id="PTHR11715:SF3">
    <property type="entry name" value="GLYCINE CLEAVAGE SYSTEM H PROTEIN-RELATED"/>
    <property type="match status" value="1"/>
</dbReference>
<dbReference type="CDD" id="cd06848">
    <property type="entry name" value="GCS_H"/>
    <property type="match status" value="1"/>
</dbReference>
<feature type="domain" description="Lipoyl-binding" evidence="3">
    <location>
        <begin position="23"/>
        <end position="105"/>
    </location>
</feature>
<evidence type="ECO:0000256" key="2">
    <source>
        <dbReference type="ARBA" id="ARBA00022823"/>
    </source>
</evidence>
<comment type="caution">
    <text evidence="4">The sequence shown here is derived from an EMBL/GenBank/DDBJ whole genome shotgun (WGS) entry which is preliminary data.</text>
</comment>
<name>T1DG10_9ZZZZ</name>
<dbReference type="PROSITE" id="PS50968">
    <property type="entry name" value="BIOTINYL_LIPOYL"/>
    <property type="match status" value="1"/>
</dbReference>
<evidence type="ECO:0000259" key="3">
    <source>
        <dbReference type="PROSITE" id="PS50968"/>
    </source>
</evidence>
<dbReference type="NCBIfam" id="NF002270">
    <property type="entry name" value="PRK01202.1"/>
    <property type="match status" value="1"/>
</dbReference>
<feature type="non-terminal residue" evidence="4">
    <location>
        <position position="114"/>
    </location>
</feature>
<dbReference type="InterPro" id="IPR011053">
    <property type="entry name" value="Single_hybrid_motif"/>
</dbReference>
<dbReference type="InterPro" id="IPR000089">
    <property type="entry name" value="Biotin_lipoyl"/>
</dbReference>
<dbReference type="SUPFAM" id="SSF51230">
    <property type="entry name" value="Single hybrid motif"/>
    <property type="match status" value="1"/>
</dbReference>
<reference evidence="4" key="1">
    <citation type="submission" date="2013-08" db="EMBL/GenBank/DDBJ databases">
        <authorList>
            <person name="Mendez C."/>
            <person name="Richter M."/>
            <person name="Ferrer M."/>
            <person name="Sanchez J."/>
        </authorList>
    </citation>
    <scope>NUCLEOTIDE SEQUENCE</scope>
</reference>
<protein>
    <submittedName>
        <fullName evidence="4">Glycine cleavage H-protein, subgroup</fullName>
    </submittedName>
</protein>
<dbReference type="InterPro" id="IPR033753">
    <property type="entry name" value="GCV_H/Fam206"/>
</dbReference>
<dbReference type="Gene3D" id="2.40.50.100">
    <property type="match status" value="1"/>
</dbReference>
<dbReference type="HAMAP" id="MF_00272">
    <property type="entry name" value="GcvH"/>
    <property type="match status" value="1"/>
</dbReference>
<gene>
    <name evidence="4" type="ORF">B1A_01075</name>
</gene>
<accession>T1DG10</accession>
<dbReference type="GO" id="GO:0019464">
    <property type="term" value="P:glycine decarboxylation via glycine cleavage system"/>
    <property type="evidence" value="ECO:0007669"/>
    <property type="project" value="InterPro"/>
</dbReference>